<dbReference type="Gene3D" id="3.40.50.1010">
    <property type="entry name" value="5'-nuclease"/>
    <property type="match status" value="1"/>
</dbReference>
<evidence type="ECO:0000313" key="3">
    <source>
        <dbReference type="Proteomes" id="UP000003480"/>
    </source>
</evidence>
<dbReference type="SUPFAM" id="SSF88723">
    <property type="entry name" value="PIN domain-like"/>
    <property type="match status" value="1"/>
</dbReference>
<dbReference type="Pfam" id="PF01850">
    <property type="entry name" value="PIN"/>
    <property type="match status" value="1"/>
</dbReference>
<dbReference type="Proteomes" id="UP000003480">
    <property type="component" value="Unassembled WGS sequence"/>
</dbReference>
<proteinExistence type="predicted"/>
<accession>I4GBI6</accession>
<evidence type="ECO:0000313" key="2">
    <source>
        <dbReference type="EMBL" id="CCI05297.1"/>
    </source>
</evidence>
<dbReference type="RefSeq" id="WP_002765415.1">
    <property type="nucleotide sequence ID" value="NZ_HE972939.1"/>
</dbReference>
<sequence length="98" mass="11315">MVVLRWVLERNITEGNLSNFWKYPKLTVWRSIAIPPLYYAKVYYGLRKKGNPIPTNDMWIAATALQYNLALFSYDKHFRAVDGLITGNSSADFAIIRS</sequence>
<evidence type="ECO:0000259" key="1">
    <source>
        <dbReference type="Pfam" id="PF01850"/>
    </source>
</evidence>
<gene>
    <name evidence="2" type="ORF">MICAC_820009</name>
</gene>
<feature type="domain" description="PIN" evidence="1">
    <location>
        <begin position="46"/>
        <end position="83"/>
    </location>
</feature>
<dbReference type="InterPro" id="IPR029060">
    <property type="entry name" value="PIN-like_dom_sf"/>
</dbReference>
<dbReference type="InterPro" id="IPR002716">
    <property type="entry name" value="PIN_dom"/>
</dbReference>
<reference evidence="2 3" key="1">
    <citation type="submission" date="2012-04" db="EMBL/GenBank/DDBJ databases">
        <authorList>
            <person name="Genoscope - CEA"/>
        </authorList>
    </citation>
    <scope>NUCLEOTIDE SEQUENCE [LARGE SCALE GENOMIC DNA]</scope>
    <source>
        <strain evidence="2 3">9443</strain>
    </source>
</reference>
<comment type="caution">
    <text evidence="2">The sequence shown here is derived from an EMBL/GenBank/DDBJ whole genome shotgun (WGS) entry which is preliminary data.</text>
</comment>
<protein>
    <recommendedName>
        <fullName evidence="1">PIN domain-containing protein</fullName>
    </recommendedName>
</protein>
<dbReference type="EMBL" id="CAIJ01000742">
    <property type="protein sequence ID" value="CCI05297.1"/>
    <property type="molecule type" value="Genomic_DNA"/>
</dbReference>
<name>I4GBI6_MICAE</name>
<dbReference type="AlphaFoldDB" id="I4GBI6"/>
<organism evidence="2 3">
    <name type="scientific">Microcystis aeruginosa PCC 9443</name>
    <dbReference type="NCBI Taxonomy" id="1160281"/>
    <lineage>
        <taxon>Bacteria</taxon>
        <taxon>Bacillati</taxon>
        <taxon>Cyanobacteriota</taxon>
        <taxon>Cyanophyceae</taxon>
        <taxon>Oscillatoriophycideae</taxon>
        <taxon>Chroococcales</taxon>
        <taxon>Microcystaceae</taxon>
        <taxon>Microcystis</taxon>
    </lineage>
</organism>
<dbReference type="HOGENOM" id="CLU_2330569_0_0_3"/>